<organism evidence="3 4">
    <name type="scientific">Panicum virgatum</name>
    <name type="common">Blackwell switchgrass</name>
    <dbReference type="NCBI Taxonomy" id="38727"/>
    <lineage>
        <taxon>Eukaryota</taxon>
        <taxon>Viridiplantae</taxon>
        <taxon>Streptophyta</taxon>
        <taxon>Embryophyta</taxon>
        <taxon>Tracheophyta</taxon>
        <taxon>Spermatophyta</taxon>
        <taxon>Magnoliopsida</taxon>
        <taxon>Liliopsida</taxon>
        <taxon>Poales</taxon>
        <taxon>Poaceae</taxon>
        <taxon>PACMAD clade</taxon>
        <taxon>Panicoideae</taxon>
        <taxon>Panicodae</taxon>
        <taxon>Paniceae</taxon>
        <taxon>Panicinae</taxon>
        <taxon>Panicum</taxon>
        <taxon>Panicum sect. Hiantes</taxon>
    </lineage>
</organism>
<sequence>MRWRRRGHCDVIKIPHCLESITVRTGLIVDSIQCSYLDQEGTLHTTDRWGGPGGFEHVTIKLGAGTSLKRMSGTYAPFSDDETVVITSLTFGTSDNVKYGPLGAGGGVTFDIHLNEASIVGFFVRAGWFIDAIGVYVRR</sequence>
<evidence type="ECO:0000313" key="4">
    <source>
        <dbReference type="Proteomes" id="UP000823388"/>
    </source>
</evidence>
<dbReference type="InterPro" id="IPR033734">
    <property type="entry name" value="Jacalin-like_lectin_dom_plant"/>
</dbReference>
<dbReference type="CDD" id="cd09612">
    <property type="entry name" value="Jacalin"/>
    <property type="match status" value="1"/>
</dbReference>
<gene>
    <name evidence="3" type="ORF">PVAP13_2KG225100</name>
</gene>
<dbReference type="PANTHER" id="PTHR46506">
    <property type="entry name" value="OS05G0143600 PROTEIN"/>
    <property type="match status" value="1"/>
</dbReference>
<dbReference type="Pfam" id="PF01419">
    <property type="entry name" value="Jacalin"/>
    <property type="match status" value="1"/>
</dbReference>
<dbReference type="SMART" id="SM00915">
    <property type="entry name" value="Jacalin"/>
    <property type="match status" value="1"/>
</dbReference>
<dbReference type="SUPFAM" id="SSF51101">
    <property type="entry name" value="Mannose-binding lectins"/>
    <property type="match status" value="1"/>
</dbReference>
<dbReference type="AlphaFoldDB" id="A0A8T0W4T9"/>
<dbReference type="GO" id="GO:0030246">
    <property type="term" value="F:carbohydrate binding"/>
    <property type="evidence" value="ECO:0007669"/>
    <property type="project" value="UniProtKB-KW"/>
</dbReference>
<dbReference type="EMBL" id="CM029039">
    <property type="protein sequence ID" value="KAG2641617.1"/>
    <property type="molecule type" value="Genomic_DNA"/>
</dbReference>
<dbReference type="InterPro" id="IPR001229">
    <property type="entry name" value="Jacalin-like_lectin_dom"/>
</dbReference>
<keyword evidence="1" id="KW-0430">Lectin</keyword>
<dbReference type="PROSITE" id="PS51752">
    <property type="entry name" value="JACALIN_LECTIN"/>
    <property type="match status" value="1"/>
</dbReference>
<dbReference type="InterPro" id="IPR036404">
    <property type="entry name" value="Jacalin-like_lectin_dom_sf"/>
</dbReference>
<name>A0A8T0W4T9_PANVG</name>
<proteinExistence type="predicted"/>
<evidence type="ECO:0000313" key="3">
    <source>
        <dbReference type="EMBL" id="KAG2641617.1"/>
    </source>
</evidence>
<evidence type="ECO:0000256" key="1">
    <source>
        <dbReference type="ARBA" id="ARBA00022734"/>
    </source>
</evidence>
<comment type="caution">
    <text evidence="3">The sequence shown here is derived from an EMBL/GenBank/DDBJ whole genome shotgun (WGS) entry which is preliminary data.</text>
</comment>
<reference evidence="3" key="1">
    <citation type="submission" date="2020-05" db="EMBL/GenBank/DDBJ databases">
        <title>WGS assembly of Panicum virgatum.</title>
        <authorList>
            <person name="Lovell J.T."/>
            <person name="Jenkins J."/>
            <person name="Shu S."/>
            <person name="Juenger T.E."/>
            <person name="Schmutz J."/>
        </authorList>
    </citation>
    <scope>NUCLEOTIDE SEQUENCE</scope>
    <source>
        <strain evidence="3">AP13</strain>
    </source>
</reference>
<feature type="domain" description="Jacalin-type lectin" evidence="2">
    <location>
        <begin position="1"/>
        <end position="139"/>
    </location>
</feature>
<keyword evidence="4" id="KW-1185">Reference proteome</keyword>
<dbReference type="Proteomes" id="UP000823388">
    <property type="component" value="Chromosome 2K"/>
</dbReference>
<dbReference type="OrthoDB" id="693107at2759"/>
<accession>A0A8T0W4T9</accession>
<evidence type="ECO:0000259" key="2">
    <source>
        <dbReference type="PROSITE" id="PS51752"/>
    </source>
</evidence>
<protein>
    <recommendedName>
        <fullName evidence="2">Jacalin-type lectin domain-containing protein</fullName>
    </recommendedName>
</protein>
<dbReference type="Gene3D" id="2.100.10.30">
    <property type="entry name" value="Jacalin-like lectin domain"/>
    <property type="match status" value="1"/>
</dbReference>